<keyword evidence="3" id="KW-1185">Reference proteome</keyword>
<protein>
    <submittedName>
        <fullName evidence="2">Uncharacterized protein (TIGR02001 family)</fullName>
    </submittedName>
</protein>
<dbReference type="AlphaFoldDB" id="A0A4R3N249"/>
<organism evidence="2 3">
    <name type="scientific">Thiobaca trueperi</name>
    <dbReference type="NCBI Taxonomy" id="127458"/>
    <lineage>
        <taxon>Bacteria</taxon>
        <taxon>Pseudomonadati</taxon>
        <taxon>Pseudomonadota</taxon>
        <taxon>Gammaproteobacteria</taxon>
        <taxon>Chromatiales</taxon>
        <taxon>Chromatiaceae</taxon>
        <taxon>Thiobaca</taxon>
    </lineage>
</organism>
<dbReference type="RefSeq" id="WP_132976253.1">
    <property type="nucleotide sequence ID" value="NZ_SMAO01000002.1"/>
</dbReference>
<dbReference type="EMBL" id="SMAO01000002">
    <property type="protein sequence ID" value="TCT23150.1"/>
    <property type="molecule type" value="Genomic_DNA"/>
</dbReference>
<dbReference type="Proteomes" id="UP000295717">
    <property type="component" value="Unassembled WGS sequence"/>
</dbReference>
<comment type="caution">
    <text evidence="2">The sequence shown here is derived from an EMBL/GenBank/DDBJ whole genome shotgun (WGS) entry which is preliminary data.</text>
</comment>
<dbReference type="OrthoDB" id="9793561at2"/>
<accession>A0A4R3N249</accession>
<reference evidence="2 3" key="1">
    <citation type="submission" date="2019-03" db="EMBL/GenBank/DDBJ databases">
        <title>Genomic Encyclopedia of Type Strains, Phase IV (KMG-IV): sequencing the most valuable type-strain genomes for metagenomic binning, comparative biology and taxonomic classification.</title>
        <authorList>
            <person name="Goeker M."/>
        </authorList>
    </citation>
    <scope>NUCLEOTIDE SEQUENCE [LARGE SCALE GENOMIC DNA]</scope>
    <source>
        <strain evidence="2 3">DSM 13587</strain>
    </source>
</reference>
<dbReference type="InterPro" id="IPR010239">
    <property type="entry name" value="CHP02001"/>
</dbReference>
<evidence type="ECO:0000313" key="2">
    <source>
        <dbReference type="EMBL" id="TCT23150.1"/>
    </source>
</evidence>
<dbReference type="Pfam" id="PF09694">
    <property type="entry name" value="Gcw_chp"/>
    <property type="match status" value="1"/>
</dbReference>
<proteinExistence type="predicted"/>
<evidence type="ECO:0000256" key="1">
    <source>
        <dbReference type="SAM" id="SignalP"/>
    </source>
</evidence>
<name>A0A4R3N249_9GAMM</name>
<dbReference type="NCBIfam" id="TIGR02001">
    <property type="entry name" value="gcw_chp"/>
    <property type="match status" value="1"/>
</dbReference>
<feature type="chain" id="PRO_5020760713" evidence="1">
    <location>
        <begin position="21"/>
        <end position="227"/>
    </location>
</feature>
<keyword evidence="1" id="KW-0732">Signal</keyword>
<gene>
    <name evidence="2" type="ORF">EDC35_102487</name>
</gene>
<sequence length="227" mass="24976">MKTRILVALIIAGCSSATQADWSATVTGASDYLFNGVTQTDHQPAAQASLDWSGASGAYAGIWASNVDFGNDTKAEVDGYLGYRFEFRPGYSVDAGLAYYSYHGGSDSADSNYPEAYLKLGILGFNLNTWYSHDYSGLDVGHIVVMLQRDFKINDRWTIRTQLDRSTSLDANRFAWDGDRDHYLHWQVMNQTSYAGFDFALGVSGTTLSDASGDTVLLFTVSRTILF</sequence>
<evidence type="ECO:0000313" key="3">
    <source>
        <dbReference type="Proteomes" id="UP000295717"/>
    </source>
</evidence>
<feature type="signal peptide" evidence="1">
    <location>
        <begin position="1"/>
        <end position="20"/>
    </location>
</feature>